<dbReference type="InterPro" id="IPR019775">
    <property type="entry name" value="WD40_repeat_CS"/>
</dbReference>
<feature type="transmembrane region" description="Helical" evidence="5">
    <location>
        <begin position="614"/>
        <end position="639"/>
    </location>
</feature>
<evidence type="ECO:0000256" key="2">
    <source>
        <dbReference type="ARBA" id="ARBA00022737"/>
    </source>
</evidence>
<comment type="caution">
    <text evidence="7">The sequence shown here is derived from an EMBL/GenBank/DDBJ whole genome shotgun (WGS) entry which is preliminary data.</text>
</comment>
<gene>
    <name evidence="7" type="ORF">D917_08799</name>
</gene>
<feature type="repeat" description="WD" evidence="3">
    <location>
        <begin position="472"/>
        <end position="513"/>
    </location>
</feature>
<dbReference type="InterPro" id="IPR015943">
    <property type="entry name" value="WD40/YVTN_repeat-like_dom_sf"/>
</dbReference>
<feature type="compositionally biased region" description="Basic and acidic residues" evidence="4">
    <location>
        <begin position="168"/>
        <end position="181"/>
    </location>
</feature>
<dbReference type="SUPFAM" id="SSF50978">
    <property type="entry name" value="WD40 repeat-like"/>
    <property type="match status" value="1"/>
</dbReference>
<dbReference type="InterPro" id="IPR020472">
    <property type="entry name" value="WD40_PAC1"/>
</dbReference>
<dbReference type="SUPFAM" id="SSF69593">
    <property type="entry name" value="Glycerol-3-phosphate (1)-acyltransferase"/>
    <property type="match status" value="1"/>
</dbReference>
<keyword evidence="5" id="KW-0472">Membrane</keyword>
<proteinExistence type="predicted"/>
<evidence type="ECO:0000313" key="8">
    <source>
        <dbReference type="Proteomes" id="UP000243006"/>
    </source>
</evidence>
<evidence type="ECO:0000256" key="3">
    <source>
        <dbReference type="PROSITE-ProRule" id="PRU00221"/>
    </source>
</evidence>
<evidence type="ECO:0000313" key="7">
    <source>
        <dbReference type="EMBL" id="OUC44837.1"/>
    </source>
</evidence>
<dbReference type="CDD" id="cd00200">
    <property type="entry name" value="WD40"/>
    <property type="match status" value="1"/>
</dbReference>
<keyword evidence="5" id="KW-0812">Transmembrane</keyword>
<dbReference type="SMART" id="SM00563">
    <property type="entry name" value="PlsC"/>
    <property type="match status" value="1"/>
</dbReference>
<dbReference type="InterPro" id="IPR051488">
    <property type="entry name" value="WD_repeat_striatin"/>
</dbReference>
<dbReference type="InterPro" id="IPR002123">
    <property type="entry name" value="Plipid/glycerol_acylTrfase"/>
</dbReference>
<sequence>MPAVCHRSVEKCFREKNQKLLHGEAKEETEEPDAAEYSALDNQIPSDLDAVPANQTRSENQTKNYYFRYLQEIGYTDTILDVKNFRIRSLLGLNPEAESNLINGNVFFLNFSIRRRSIIMQIIIFMIILMKRLDQSKRKAEGKATTENSVPVGGAGGGGEPSAGRIRRVADKNDGIRRDEGDSASVDMELSNDEEEALAEFKFLPGNEYTDSCRQADVKQSSADEWTNVDYQEIDKKKAEFQKESLNKKGTPTRELDEVISALYHEDGGGDTADGVRNVGSNVEANDMPPQNFPKQFPFVTDFTHDLDTAFCRIGNLPEVSKVGAGYDESDPITRDVKMTSEESLRKTWNNRITLRGHFDSVRTIAFHPVDPVIVSASEDGTVKLWNLQKALVSCGPMYSTAGNSKSSSSQDLEPVFTFRGHEGPVLCMCLSPTGDYCYTGGLDGTVRCWLMPPPTVDLYDSFDKSYLPETLLGHDDAVWSVAFHSSDNRLVSASADGTLKLWEPSSTSPLLATYTSNSATSSRSSINQILSHPTLPITITAHGDRVIRFFDNNTGQMIDSVVAHLDAVTCLAIDPNGLYLLSGSKQENRILSLMNRLGIATAFLWRALRAFCIFSYFIFTSLAFISSYLLTVISLYPLRLLWSSLYWSIESLLMRMLCLTVTIWLRLAHIEVYEQGDDVKQYVAKRCLVLVNHQSTADVPILFDIVNMHFNKLYKVVWVLDNMFRCTPFGLVCRVHGDLFIREGLQHRDRSLQILQTELRRKFWSRRRNWIIVFPEGGFLYKRIVKSQNFAKANNLPIFHHVVVPRVGCIRAVLEVCNPLNDFPCNGADFSNISSIQQNSTASSPLEYLVDITIAYENGNALSLWNIATGLNSRTKVILRYKCCPISDMPRENSDTLLRYMCDRWQEKEIWLQQMLSGSFPWKQTVQRRVRTPLKYLILSQLFLSSLALGYCILLTKLFSNIISNF</sequence>
<keyword evidence="5" id="KW-1133">Transmembrane helix</keyword>
<dbReference type="PANTHER" id="PTHR15653">
    <property type="entry name" value="STRIATIN"/>
    <property type="match status" value="1"/>
</dbReference>
<dbReference type="Pfam" id="PF01553">
    <property type="entry name" value="Acyltransferase"/>
    <property type="match status" value="1"/>
</dbReference>
<dbReference type="PROSITE" id="PS00678">
    <property type="entry name" value="WD_REPEATS_1"/>
    <property type="match status" value="1"/>
</dbReference>
<dbReference type="PANTHER" id="PTHR15653:SF0">
    <property type="entry name" value="CONNECTOR OF KINASE TO AP-1, ISOFORM E"/>
    <property type="match status" value="1"/>
</dbReference>
<dbReference type="PROSITE" id="PS50294">
    <property type="entry name" value="WD_REPEATS_REGION"/>
    <property type="match status" value="3"/>
</dbReference>
<reference evidence="7 8" key="1">
    <citation type="submission" date="2015-04" db="EMBL/GenBank/DDBJ databases">
        <title>Draft genome of the roundworm Trichinella nativa.</title>
        <authorList>
            <person name="Mitreva M."/>
        </authorList>
    </citation>
    <scope>NUCLEOTIDE SEQUENCE [LARGE SCALE GENOMIC DNA]</scope>
    <source>
        <strain evidence="7 8">ISS45</strain>
    </source>
</reference>
<name>A0A1Y3EM31_9BILA</name>
<protein>
    <submittedName>
        <fullName evidence="7">Putative Acyltransferase</fullName>
    </submittedName>
</protein>
<feature type="repeat" description="WD" evidence="3">
    <location>
        <begin position="355"/>
        <end position="389"/>
    </location>
</feature>
<keyword evidence="1 3" id="KW-0853">WD repeat</keyword>
<dbReference type="AlphaFoldDB" id="A0A1Y3EM31"/>
<dbReference type="PRINTS" id="PR00320">
    <property type="entry name" value="GPROTEINBRPT"/>
</dbReference>
<evidence type="ECO:0000256" key="4">
    <source>
        <dbReference type="SAM" id="MobiDB-lite"/>
    </source>
</evidence>
<dbReference type="Pfam" id="PF00400">
    <property type="entry name" value="WD40"/>
    <property type="match status" value="4"/>
</dbReference>
<dbReference type="PROSITE" id="PS50082">
    <property type="entry name" value="WD_REPEATS_2"/>
    <property type="match status" value="3"/>
</dbReference>
<keyword evidence="7" id="KW-0808">Transferase</keyword>
<dbReference type="Proteomes" id="UP000243006">
    <property type="component" value="Unassembled WGS sequence"/>
</dbReference>
<feature type="transmembrane region" description="Helical" evidence="5">
    <location>
        <begin position="937"/>
        <end position="960"/>
    </location>
</feature>
<dbReference type="GO" id="GO:0016746">
    <property type="term" value="F:acyltransferase activity"/>
    <property type="evidence" value="ECO:0007669"/>
    <property type="project" value="UniProtKB-KW"/>
</dbReference>
<dbReference type="SMART" id="SM00320">
    <property type="entry name" value="WD40"/>
    <property type="match status" value="5"/>
</dbReference>
<dbReference type="CDD" id="cd07990">
    <property type="entry name" value="LPLAT_LCLAT1-like"/>
    <property type="match status" value="1"/>
</dbReference>
<dbReference type="Gene3D" id="2.130.10.10">
    <property type="entry name" value="YVTN repeat-like/Quinoprotein amine dehydrogenase"/>
    <property type="match status" value="2"/>
</dbReference>
<keyword evidence="7" id="KW-0012">Acyltransferase</keyword>
<evidence type="ECO:0000259" key="6">
    <source>
        <dbReference type="SMART" id="SM00563"/>
    </source>
</evidence>
<accession>A0A1Y3EM31</accession>
<dbReference type="EMBL" id="LVZM01011599">
    <property type="protein sequence ID" value="OUC44837.1"/>
    <property type="molecule type" value="Genomic_DNA"/>
</dbReference>
<feature type="repeat" description="WD" evidence="3">
    <location>
        <begin position="419"/>
        <end position="450"/>
    </location>
</feature>
<feature type="region of interest" description="Disordered" evidence="4">
    <location>
        <begin position="140"/>
        <end position="190"/>
    </location>
</feature>
<feature type="domain" description="Phospholipid/glycerol acyltransferase" evidence="6">
    <location>
        <begin position="688"/>
        <end position="813"/>
    </location>
</feature>
<dbReference type="InterPro" id="IPR001680">
    <property type="entry name" value="WD40_rpt"/>
</dbReference>
<organism evidence="7 8">
    <name type="scientific">Trichinella nativa</name>
    <dbReference type="NCBI Taxonomy" id="6335"/>
    <lineage>
        <taxon>Eukaryota</taxon>
        <taxon>Metazoa</taxon>
        <taxon>Ecdysozoa</taxon>
        <taxon>Nematoda</taxon>
        <taxon>Enoplea</taxon>
        <taxon>Dorylaimia</taxon>
        <taxon>Trichinellida</taxon>
        <taxon>Trichinellidae</taxon>
        <taxon>Trichinella</taxon>
    </lineage>
</organism>
<dbReference type="InterPro" id="IPR036322">
    <property type="entry name" value="WD40_repeat_dom_sf"/>
</dbReference>
<evidence type="ECO:0000256" key="5">
    <source>
        <dbReference type="SAM" id="Phobius"/>
    </source>
</evidence>
<keyword evidence="2" id="KW-0677">Repeat</keyword>
<evidence type="ECO:0000256" key="1">
    <source>
        <dbReference type="ARBA" id="ARBA00022574"/>
    </source>
</evidence>